<accession>A6IXD9</accession>
<evidence type="ECO:0000313" key="2">
    <source>
        <dbReference type="Proteomes" id="UP000234681"/>
    </source>
</evidence>
<protein>
    <submittedName>
        <fullName evidence="1">RCG46770</fullName>
    </submittedName>
</protein>
<dbReference type="Proteomes" id="UP000234681">
    <property type="component" value="Chromosome 18"/>
</dbReference>
<gene>
    <name evidence="1" type="ORF">rCG_46770</name>
</gene>
<dbReference type="AlphaFoldDB" id="A6IXD9"/>
<evidence type="ECO:0000313" key="1">
    <source>
        <dbReference type="EMBL" id="EDM14570.1"/>
    </source>
</evidence>
<proteinExistence type="predicted"/>
<reference evidence="2" key="1">
    <citation type="submission" date="2005-09" db="EMBL/GenBank/DDBJ databases">
        <authorList>
            <person name="Mural R.J."/>
            <person name="Li P.W."/>
            <person name="Adams M.D."/>
            <person name="Amanatides P.G."/>
            <person name="Baden-Tillson H."/>
            <person name="Barnstead M."/>
            <person name="Chin S.H."/>
            <person name="Dew I."/>
            <person name="Evans C.A."/>
            <person name="Ferriera S."/>
            <person name="Flanigan M."/>
            <person name="Fosler C."/>
            <person name="Glodek A."/>
            <person name="Gu Z."/>
            <person name="Holt R.A."/>
            <person name="Jennings D."/>
            <person name="Kraft C.L."/>
            <person name="Lu F."/>
            <person name="Nguyen T."/>
            <person name="Nusskern D.R."/>
            <person name="Pfannkoch C.M."/>
            <person name="Sitter C."/>
            <person name="Sutton G.G."/>
            <person name="Venter J.C."/>
            <person name="Wang Z."/>
            <person name="Woodage T."/>
            <person name="Zheng X.H."/>
            <person name="Zhong F."/>
        </authorList>
    </citation>
    <scope>NUCLEOTIDE SEQUENCE [LARGE SCALE GENOMIC DNA]</scope>
    <source>
        <strain>BN</strain>
        <strain evidence="2">Sprague-Dawley</strain>
    </source>
</reference>
<dbReference type="EMBL" id="CH473971">
    <property type="protein sequence ID" value="EDM14570.1"/>
    <property type="molecule type" value="Genomic_DNA"/>
</dbReference>
<organism evidence="1 2">
    <name type="scientific">Rattus norvegicus</name>
    <name type="common">Rat</name>
    <dbReference type="NCBI Taxonomy" id="10116"/>
    <lineage>
        <taxon>Eukaryota</taxon>
        <taxon>Metazoa</taxon>
        <taxon>Chordata</taxon>
        <taxon>Craniata</taxon>
        <taxon>Vertebrata</taxon>
        <taxon>Euteleostomi</taxon>
        <taxon>Mammalia</taxon>
        <taxon>Eutheria</taxon>
        <taxon>Euarchontoglires</taxon>
        <taxon>Glires</taxon>
        <taxon>Rodentia</taxon>
        <taxon>Myomorpha</taxon>
        <taxon>Muroidea</taxon>
        <taxon>Muridae</taxon>
        <taxon>Murinae</taxon>
        <taxon>Rattus</taxon>
    </lineage>
</organism>
<name>A6IXD9_RAT</name>
<sequence>MGVGSKALPPVFSFCSGFICCVQGR</sequence>